<evidence type="ECO:0000313" key="2">
    <source>
        <dbReference type="EMBL" id="KAJ5076813.1"/>
    </source>
</evidence>
<organism evidence="2 3">
    <name type="scientific">Anaeramoeba ignava</name>
    <name type="common">Anaerobic marine amoeba</name>
    <dbReference type="NCBI Taxonomy" id="1746090"/>
    <lineage>
        <taxon>Eukaryota</taxon>
        <taxon>Metamonada</taxon>
        <taxon>Anaeramoebidae</taxon>
        <taxon>Anaeramoeba</taxon>
    </lineage>
</organism>
<evidence type="ECO:0000256" key="1">
    <source>
        <dbReference type="ARBA" id="ARBA00006315"/>
    </source>
</evidence>
<dbReference type="PANTHER" id="PTHR11060:SF0">
    <property type="entry name" value="PROTEIN MEMO1"/>
    <property type="match status" value="1"/>
</dbReference>
<dbReference type="NCBIfam" id="TIGR04336">
    <property type="entry name" value="AmmeMemoSam_B"/>
    <property type="match status" value="1"/>
</dbReference>
<dbReference type="EMBL" id="JAPDFW010000059">
    <property type="protein sequence ID" value="KAJ5076813.1"/>
    <property type="molecule type" value="Genomic_DNA"/>
</dbReference>
<name>A0A9Q0REL6_ANAIG</name>
<sequence length="290" mass="33044">MSIRKAKFAGSWYSNDPKTLKEQISNLLSKAERKIELPIKALICPHAGYKHSAPTAAQAWKNIDPKTQKIKRVFILGPSHKKHLETCCISCMSAYETPFGTIKVDQKTITELSKYHEFFPLTEKVEQNEHSLELQLPFIVHVLGTEVEIVPMMVGHLSEDEKQRCGEILSSYLKDENTLFVISSDFCHWGSRFHFTTLPDKSIPIWQAIQKLDRMGMNAIESLNPKNFYDYLDKWGTTICGRNPISVLLNAVDSKSQEMKFVHYDQSSKVMTNSDSSVSYAAGCLYEKKN</sequence>
<accession>A0A9Q0REL6</accession>
<evidence type="ECO:0000313" key="3">
    <source>
        <dbReference type="Proteomes" id="UP001149090"/>
    </source>
</evidence>
<dbReference type="OrthoDB" id="417112at2759"/>
<gene>
    <name evidence="2" type="ORF">M0811_00130</name>
</gene>
<protein>
    <submittedName>
        <fullName evidence="2">Protein memo1</fullName>
    </submittedName>
</protein>
<dbReference type="InterPro" id="IPR002737">
    <property type="entry name" value="MEMO1_fam"/>
</dbReference>
<comment type="similarity">
    <text evidence="1">Belongs to the MEMO1 family.</text>
</comment>
<keyword evidence="3" id="KW-1185">Reference proteome</keyword>
<dbReference type="HAMAP" id="MF_00055">
    <property type="entry name" value="MEMO1"/>
    <property type="match status" value="1"/>
</dbReference>
<dbReference type="Gene3D" id="3.40.830.10">
    <property type="entry name" value="LigB-like"/>
    <property type="match status" value="1"/>
</dbReference>
<dbReference type="OMA" id="IIAHAGY"/>
<dbReference type="CDD" id="cd07361">
    <property type="entry name" value="MEMO_like"/>
    <property type="match status" value="1"/>
</dbReference>
<dbReference type="Pfam" id="PF01875">
    <property type="entry name" value="Memo"/>
    <property type="match status" value="1"/>
</dbReference>
<dbReference type="Proteomes" id="UP001149090">
    <property type="component" value="Unassembled WGS sequence"/>
</dbReference>
<dbReference type="PANTHER" id="PTHR11060">
    <property type="entry name" value="PROTEIN MEMO1"/>
    <property type="match status" value="1"/>
</dbReference>
<reference evidence="2" key="1">
    <citation type="submission" date="2022-10" db="EMBL/GenBank/DDBJ databases">
        <title>Novel sulphate-reducing endosymbionts in the free-living metamonad Anaeramoeba.</title>
        <authorList>
            <person name="Jerlstrom-Hultqvist J."/>
            <person name="Cepicka I."/>
            <person name="Gallot-Lavallee L."/>
            <person name="Salas-Leiva D."/>
            <person name="Curtis B.A."/>
            <person name="Zahonova K."/>
            <person name="Pipaliya S."/>
            <person name="Dacks J."/>
            <person name="Roger A.J."/>
        </authorList>
    </citation>
    <scope>NUCLEOTIDE SEQUENCE</scope>
    <source>
        <strain evidence="2">BMAN</strain>
    </source>
</reference>
<comment type="caution">
    <text evidence="2">The sequence shown here is derived from an EMBL/GenBank/DDBJ whole genome shotgun (WGS) entry which is preliminary data.</text>
</comment>
<proteinExistence type="inferred from homology"/>
<dbReference type="AlphaFoldDB" id="A0A9Q0REL6"/>